<keyword evidence="6 8" id="KW-0408">Iron</keyword>
<comment type="similarity">
    <text evidence="2 9">Belongs to the cytochrome P450 family.</text>
</comment>
<gene>
    <name evidence="10" type="ORF">OPDIPICF_02877</name>
</gene>
<dbReference type="PANTHER" id="PTHR24286:SF24">
    <property type="entry name" value="LANOSTEROL 14-ALPHA DEMETHYLASE"/>
    <property type="match status" value="1"/>
</dbReference>
<evidence type="ECO:0000256" key="6">
    <source>
        <dbReference type="ARBA" id="ARBA00023004"/>
    </source>
</evidence>
<keyword evidence="4 8" id="KW-0479">Metal-binding</keyword>
<evidence type="ECO:0000256" key="1">
    <source>
        <dbReference type="ARBA" id="ARBA00001971"/>
    </source>
</evidence>
<evidence type="ECO:0000256" key="3">
    <source>
        <dbReference type="ARBA" id="ARBA00022617"/>
    </source>
</evidence>
<dbReference type="GO" id="GO:0016705">
    <property type="term" value="F:oxidoreductase activity, acting on paired donors, with incorporation or reduction of molecular oxygen"/>
    <property type="evidence" value="ECO:0007669"/>
    <property type="project" value="InterPro"/>
</dbReference>
<dbReference type="PRINTS" id="PR00385">
    <property type="entry name" value="P450"/>
</dbReference>
<dbReference type="EC" id="1.14.-.-" evidence="10"/>
<evidence type="ECO:0000256" key="9">
    <source>
        <dbReference type="RuleBase" id="RU000461"/>
    </source>
</evidence>
<name>A0A5S9QWV4_9GAMM</name>
<dbReference type="GO" id="GO:0004497">
    <property type="term" value="F:monooxygenase activity"/>
    <property type="evidence" value="ECO:0007669"/>
    <property type="project" value="UniProtKB-KW"/>
</dbReference>
<dbReference type="EMBL" id="CACSIO010000056">
    <property type="protein sequence ID" value="CAA0123800.1"/>
    <property type="molecule type" value="Genomic_DNA"/>
</dbReference>
<dbReference type="InterPro" id="IPR017972">
    <property type="entry name" value="Cyt_P450_CS"/>
</dbReference>
<dbReference type="AlphaFoldDB" id="A0A5S9QWV4"/>
<dbReference type="OrthoDB" id="4258484at2"/>
<evidence type="ECO:0000256" key="7">
    <source>
        <dbReference type="ARBA" id="ARBA00023033"/>
    </source>
</evidence>
<dbReference type="SUPFAM" id="SSF48264">
    <property type="entry name" value="Cytochrome P450"/>
    <property type="match status" value="1"/>
</dbReference>
<dbReference type="GO" id="GO:0020037">
    <property type="term" value="F:heme binding"/>
    <property type="evidence" value="ECO:0007669"/>
    <property type="project" value="InterPro"/>
</dbReference>
<dbReference type="GO" id="GO:0005506">
    <property type="term" value="F:iron ion binding"/>
    <property type="evidence" value="ECO:0007669"/>
    <property type="project" value="InterPro"/>
</dbReference>
<keyword evidence="5 9" id="KW-0560">Oxidoreductase</keyword>
<evidence type="ECO:0000313" key="11">
    <source>
        <dbReference type="Proteomes" id="UP000441399"/>
    </source>
</evidence>
<reference evidence="10 11" key="1">
    <citation type="submission" date="2019-11" db="EMBL/GenBank/DDBJ databases">
        <authorList>
            <person name="Holert J."/>
        </authorList>
    </citation>
    <scope>NUCLEOTIDE SEQUENCE [LARGE SCALE GENOMIC DNA]</scope>
    <source>
        <strain evidence="10">SB11_3</strain>
    </source>
</reference>
<evidence type="ECO:0000256" key="8">
    <source>
        <dbReference type="PIRSR" id="PIRSR602403-1"/>
    </source>
</evidence>
<evidence type="ECO:0000256" key="5">
    <source>
        <dbReference type="ARBA" id="ARBA00023002"/>
    </source>
</evidence>
<evidence type="ECO:0000313" key="10">
    <source>
        <dbReference type="EMBL" id="CAA0123800.1"/>
    </source>
</evidence>
<keyword evidence="3 8" id="KW-0349">Heme</keyword>
<proteinExistence type="inferred from homology"/>
<keyword evidence="11" id="KW-1185">Reference proteome</keyword>
<dbReference type="Pfam" id="PF00067">
    <property type="entry name" value="p450"/>
    <property type="match status" value="1"/>
</dbReference>
<dbReference type="InterPro" id="IPR002403">
    <property type="entry name" value="Cyt_P450_E_grp-IV"/>
</dbReference>
<evidence type="ECO:0000256" key="4">
    <source>
        <dbReference type="ARBA" id="ARBA00022723"/>
    </source>
</evidence>
<dbReference type="Gene3D" id="1.10.630.10">
    <property type="entry name" value="Cytochrome P450"/>
    <property type="match status" value="1"/>
</dbReference>
<dbReference type="InterPro" id="IPR001128">
    <property type="entry name" value="Cyt_P450"/>
</dbReference>
<evidence type="ECO:0000256" key="2">
    <source>
        <dbReference type="ARBA" id="ARBA00010617"/>
    </source>
</evidence>
<dbReference type="PANTHER" id="PTHR24286">
    <property type="entry name" value="CYTOCHROME P450 26"/>
    <property type="match status" value="1"/>
</dbReference>
<organism evidence="10 11">
    <name type="scientific">BD1-7 clade bacterium</name>
    <dbReference type="NCBI Taxonomy" id="2029982"/>
    <lineage>
        <taxon>Bacteria</taxon>
        <taxon>Pseudomonadati</taxon>
        <taxon>Pseudomonadota</taxon>
        <taxon>Gammaproteobacteria</taxon>
        <taxon>Cellvibrionales</taxon>
        <taxon>Spongiibacteraceae</taxon>
        <taxon>BD1-7 clade</taxon>
    </lineage>
</organism>
<dbReference type="Proteomes" id="UP000441399">
    <property type="component" value="Unassembled WGS sequence"/>
</dbReference>
<protein>
    <submittedName>
        <fullName evidence="10">Cytochrome P450 136</fullName>
        <ecNumber evidence="10">1.14.-.-</ecNumber>
    </submittedName>
</protein>
<feature type="binding site" description="axial binding residue" evidence="8">
    <location>
        <position position="400"/>
    </location>
    <ligand>
        <name>heme</name>
        <dbReference type="ChEBI" id="CHEBI:30413"/>
    </ligand>
    <ligandPart>
        <name>Fe</name>
        <dbReference type="ChEBI" id="CHEBI:18248"/>
    </ligandPart>
</feature>
<comment type="cofactor">
    <cofactor evidence="1 8">
        <name>heme</name>
        <dbReference type="ChEBI" id="CHEBI:30413"/>
    </cofactor>
</comment>
<accession>A0A5S9QWV4</accession>
<dbReference type="PROSITE" id="PS00086">
    <property type="entry name" value="CYTOCHROME_P450"/>
    <property type="match status" value="1"/>
</dbReference>
<sequence>MTASEHTLQPDSTDLDHVPGTYGWPMLGEVIALLRDFNGVIFDHVEKYGNVSRLQLGIQKGLLVTHPDDLQPIYLDKDRNMSSEMGYAETLGRFYGGGLALIDFDVHKAHRRIFQNAFKTQAIRGYLDIMNPTLRDGIEDWGDKSDFHFFDAIKSLLLAQASDIFLGLDKDDQNTEKLSQAFLDINEKGLLAIIRKEIPGLAFHRGMEGKRFLYGFLQSLIAPKRDGDGKDLMSILVKERDENGEYFSDDILLPHLAFLLFGAHDTTTATLTNMLMYLARPENQALKQRVYDEVIALDKTTLDYEDLDNLPLIEQCMLETLRLHPPVPFNMRRTLQETTIGGYRVPANTILYNTPVWAGRSDEFWTDPLKFDPDRWGDDREEQKIHNFAFIGFGGGAHKCIGMHFAMMQAKVFLNHFMRTYDFSTAEGYNPKVQVVPMPKPVDNLPMTLRRRS</sequence>
<dbReference type="InterPro" id="IPR036396">
    <property type="entry name" value="Cyt_P450_sf"/>
</dbReference>
<keyword evidence="7 9" id="KW-0503">Monooxygenase</keyword>
<dbReference type="GO" id="GO:0016125">
    <property type="term" value="P:sterol metabolic process"/>
    <property type="evidence" value="ECO:0007669"/>
    <property type="project" value="TreeGrafter"/>
</dbReference>
<dbReference type="PRINTS" id="PR00465">
    <property type="entry name" value="EP450IV"/>
</dbReference>